<dbReference type="InterPro" id="IPR001525">
    <property type="entry name" value="C5_MeTfrase"/>
</dbReference>
<dbReference type="InterPro" id="IPR029063">
    <property type="entry name" value="SAM-dependent_MTases_sf"/>
</dbReference>
<evidence type="ECO:0000256" key="4">
    <source>
        <dbReference type="ARBA" id="ARBA00047422"/>
    </source>
</evidence>
<dbReference type="AlphaFoldDB" id="A0A9E7ZZX0"/>
<evidence type="ECO:0000256" key="1">
    <source>
        <dbReference type="ARBA" id="ARBA00022603"/>
    </source>
</evidence>
<comment type="catalytic activity">
    <reaction evidence="4">
        <text>a 2'-deoxycytidine in DNA + S-adenosyl-L-methionine = a 5-methyl-2'-deoxycytidine in DNA + S-adenosyl-L-homocysteine + H(+)</text>
        <dbReference type="Rhea" id="RHEA:13681"/>
        <dbReference type="Rhea" id="RHEA-COMP:11369"/>
        <dbReference type="Rhea" id="RHEA-COMP:11370"/>
        <dbReference type="ChEBI" id="CHEBI:15378"/>
        <dbReference type="ChEBI" id="CHEBI:57856"/>
        <dbReference type="ChEBI" id="CHEBI:59789"/>
        <dbReference type="ChEBI" id="CHEBI:85452"/>
        <dbReference type="ChEBI" id="CHEBI:85454"/>
        <dbReference type="EC" id="2.1.1.37"/>
    </reaction>
</comment>
<keyword evidence="1 5" id="KW-0489">Methyltransferase</keyword>
<keyword evidence="3" id="KW-0680">Restriction system</keyword>
<evidence type="ECO:0000256" key="2">
    <source>
        <dbReference type="ARBA" id="ARBA00022679"/>
    </source>
</evidence>
<gene>
    <name evidence="5" type="ORF">NWE54_09590</name>
</gene>
<dbReference type="EMBL" id="CP102774">
    <property type="protein sequence ID" value="UZF89011.1"/>
    <property type="molecule type" value="Genomic_DNA"/>
</dbReference>
<dbReference type="REBASE" id="672414">
    <property type="entry name" value="M.Bsp436ORF9590P"/>
</dbReference>
<reference evidence="5" key="1">
    <citation type="submission" date="2022-08" db="EMBL/GenBank/DDBJ databases">
        <title>Complete Genome Sequences of 2 Bosea sp. soil isolates.</title>
        <authorList>
            <person name="Alvarez Arevalo M."/>
            <person name="Sterndorff E.B."/>
            <person name="Faurdal D."/>
            <person name="Joergensen T.S."/>
            <person name="Weber T."/>
        </authorList>
    </citation>
    <scope>NUCLEOTIDE SEQUENCE</scope>
    <source>
        <strain evidence="5">NBC_00436</strain>
    </source>
</reference>
<sequence>MRSIAIRGAAMAPTSVGALLKDLMGARGWNRLDEWVARADGIAPTLIGGSAKKMGIDLAQPNSRQAWFDIGVDPRKAAKDAPDPGFDGIPCLTLPMLARLQDFPDDWVFSGSRQAQFRQMANAFPPRLSRVLGLAVQRALSGEEIDVRTAIEAPLFKPLDLAEFNRHMVQQRKRHDDDLGLDFGSRNSEDVNVDEILLRPTAQLV</sequence>
<dbReference type="Gene3D" id="3.90.120.10">
    <property type="entry name" value="DNA Methylase, subunit A, domain 2"/>
    <property type="match status" value="1"/>
</dbReference>
<accession>A0A9E7ZZX0</accession>
<organism evidence="5">
    <name type="scientific">Bosea sp. NBC_00436</name>
    <dbReference type="NCBI Taxonomy" id="2969620"/>
    <lineage>
        <taxon>Bacteria</taxon>
        <taxon>Pseudomonadati</taxon>
        <taxon>Pseudomonadota</taxon>
        <taxon>Alphaproteobacteria</taxon>
        <taxon>Hyphomicrobiales</taxon>
        <taxon>Boseaceae</taxon>
        <taxon>Bosea</taxon>
    </lineage>
</organism>
<name>A0A9E7ZZX0_9HYPH</name>
<protein>
    <submittedName>
        <fullName evidence="5">DNA cytosine methyltransferase</fullName>
    </submittedName>
</protein>
<evidence type="ECO:0000256" key="3">
    <source>
        <dbReference type="ARBA" id="ARBA00022747"/>
    </source>
</evidence>
<dbReference type="GO" id="GO:0009307">
    <property type="term" value="P:DNA restriction-modification system"/>
    <property type="evidence" value="ECO:0007669"/>
    <property type="project" value="UniProtKB-KW"/>
</dbReference>
<evidence type="ECO:0000313" key="5">
    <source>
        <dbReference type="EMBL" id="UZF89011.1"/>
    </source>
</evidence>
<dbReference type="Pfam" id="PF00145">
    <property type="entry name" value="DNA_methylase"/>
    <property type="match status" value="1"/>
</dbReference>
<proteinExistence type="predicted"/>
<dbReference type="GO" id="GO:0032259">
    <property type="term" value="P:methylation"/>
    <property type="evidence" value="ECO:0007669"/>
    <property type="project" value="UniProtKB-KW"/>
</dbReference>
<dbReference type="SUPFAM" id="SSF53335">
    <property type="entry name" value="S-adenosyl-L-methionine-dependent methyltransferases"/>
    <property type="match status" value="1"/>
</dbReference>
<dbReference type="GO" id="GO:0003886">
    <property type="term" value="F:DNA (cytosine-5-)-methyltransferase activity"/>
    <property type="evidence" value="ECO:0007669"/>
    <property type="project" value="UniProtKB-EC"/>
</dbReference>
<keyword evidence="2" id="KW-0808">Transferase</keyword>